<comment type="caution">
    <text evidence="1">The sequence shown here is derived from an EMBL/GenBank/DDBJ whole genome shotgun (WGS) entry which is preliminary data.</text>
</comment>
<gene>
    <name evidence="1" type="ORF">FB467_1527</name>
</gene>
<dbReference type="EMBL" id="VFOP01000001">
    <property type="protein sequence ID" value="TQL50418.1"/>
    <property type="molecule type" value="Genomic_DNA"/>
</dbReference>
<dbReference type="Pfam" id="PF10604">
    <property type="entry name" value="Polyketide_cyc2"/>
    <property type="match status" value="1"/>
</dbReference>
<dbReference type="RefSeq" id="WP_141784557.1">
    <property type="nucleotide sequence ID" value="NZ_BAAAIK010000002.1"/>
</dbReference>
<dbReference type="OrthoDB" id="3371087at2"/>
<dbReference type="InterPro" id="IPR019587">
    <property type="entry name" value="Polyketide_cyclase/dehydratase"/>
</dbReference>
<dbReference type="InterPro" id="IPR023393">
    <property type="entry name" value="START-like_dom_sf"/>
</dbReference>
<dbReference type="AlphaFoldDB" id="A0A542YQP2"/>
<evidence type="ECO:0000313" key="1">
    <source>
        <dbReference type="EMBL" id="TQL50418.1"/>
    </source>
</evidence>
<evidence type="ECO:0000313" key="2">
    <source>
        <dbReference type="Proteomes" id="UP000319516"/>
    </source>
</evidence>
<name>A0A542YQP2_9MICO</name>
<reference evidence="1 2" key="1">
    <citation type="submission" date="2019-06" db="EMBL/GenBank/DDBJ databases">
        <title>Sequencing the genomes of 1000 actinobacteria strains.</title>
        <authorList>
            <person name="Klenk H.-P."/>
        </authorList>
    </citation>
    <scope>NUCLEOTIDE SEQUENCE [LARGE SCALE GENOMIC DNA]</scope>
    <source>
        <strain evidence="1 2">DSM 12335</strain>
    </source>
</reference>
<dbReference type="Proteomes" id="UP000319516">
    <property type="component" value="Unassembled WGS sequence"/>
</dbReference>
<sequence length="149" mass="16646">MIRVTRSTTVTATPEAVVGYLQDFGHAEEWDPGTRSCTRLDDGPVRVGSRWRNVSRVLGRETTVEYTLVELRTDGVVFEGRNAGARTVDDIRVAPAAGEDTTGSVVDYHATVELRGWSRLAYPLMHLAFRRLADKTVEQLRRTLDGLRT</sequence>
<protein>
    <submittedName>
        <fullName evidence="1">Carbon monoxide dehydrogenase subunit G</fullName>
    </submittedName>
</protein>
<keyword evidence="2" id="KW-1185">Reference proteome</keyword>
<proteinExistence type="predicted"/>
<dbReference type="Gene3D" id="3.30.530.20">
    <property type="match status" value="1"/>
</dbReference>
<organism evidence="1 2">
    <name type="scientific">Ornithinicoccus hortensis</name>
    <dbReference type="NCBI Taxonomy" id="82346"/>
    <lineage>
        <taxon>Bacteria</taxon>
        <taxon>Bacillati</taxon>
        <taxon>Actinomycetota</taxon>
        <taxon>Actinomycetes</taxon>
        <taxon>Micrococcales</taxon>
        <taxon>Intrasporangiaceae</taxon>
        <taxon>Ornithinicoccus</taxon>
    </lineage>
</organism>
<dbReference type="SUPFAM" id="SSF55961">
    <property type="entry name" value="Bet v1-like"/>
    <property type="match status" value="1"/>
</dbReference>
<accession>A0A542YQP2</accession>